<keyword evidence="2" id="KW-1185">Reference proteome</keyword>
<evidence type="ECO:0000313" key="2">
    <source>
        <dbReference type="Proteomes" id="UP000004477"/>
    </source>
</evidence>
<dbReference type="STRING" id="537011.PREVCOP_06109"/>
<comment type="caution">
    <text evidence="1">The sequence shown here is derived from an EMBL/GenBank/DDBJ whole genome shotgun (WGS) entry which is preliminary data.</text>
</comment>
<reference evidence="1" key="1">
    <citation type="submission" date="2009-11" db="EMBL/GenBank/DDBJ databases">
        <authorList>
            <person name="Weinstock G."/>
            <person name="Sodergren E."/>
            <person name="Clifton S."/>
            <person name="Fulton L."/>
            <person name="Fulton B."/>
            <person name="Courtney L."/>
            <person name="Fronick C."/>
            <person name="Harrison M."/>
            <person name="Strong C."/>
            <person name="Farmer C."/>
            <person name="Delahaunty K."/>
            <person name="Markovic C."/>
            <person name="Hall O."/>
            <person name="Minx P."/>
            <person name="Tomlinson C."/>
            <person name="Mitreva M."/>
            <person name="Nelson J."/>
            <person name="Hou S."/>
            <person name="Wollam A."/>
            <person name="Pepin K.H."/>
            <person name="Johnson M."/>
            <person name="Bhonagiri V."/>
            <person name="Nash W.E."/>
            <person name="Warren W."/>
            <person name="Chinwalla A."/>
            <person name="Mardis E.R."/>
            <person name="Wilson R.K."/>
        </authorList>
    </citation>
    <scope>NUCLEOTIDE SEQUENCE [LARGE SCALE GENOMIC DNA]</scope>
    <source>
        <strain evidence="1">DSM 18205</strain>
    </source>
</reference>
<proteinExistence type="predicted"/>
<dbReference type="PaxDb" id="537011-PREVCOP_06109"/>
<organism evidence="1 2">
    <name type="scientific">Segatella copri DSM 18205</name>
    <dbReference type="NCBI Taxonomy" id="537011"/>
    <lineage>
        <taxon>Bacteria</taxon>
        <taxon>Pseudomonadati</taxon>
        <taxon>Bacteroidota</taxon>
        <taxon>Bacteroidia</taxon>
        <taxon>Bacteroidales</taxon>
        <taxon>Prevotellaceae</taxon>
        <taxon>Segatella</taxon>
    </lineage>
</organism>
<gene>
    <name evidence="1" type="ORF">PREVCOP_06109</name>
</gene>
<evidence type="ECO:0000313" key="1">
    <source>
        <dbReference type="EMBL" id="EFB34390.1"/>
    </source>
</evidence>
<dbReference type="EMBL" id="ACBX02000037">
    <property type="protein sequence ID" value="EFB34390.1"/>
    <property type="molecule type" value="Genomic_DNA"/>
</dbReference>
<dbReference type="AlphaFoldDB" id="D1PFV2"/>
<sequence>MIFTMLIVCSIIIFSAKLRKKHETSCFHQLFFVLLHENNRLSA</sequence>
<accession>D1PFV2</accession>
<dbReference type="Proteomes" id="UP000004477">
    <property type="component" value="Unassembled WGS sequence"/>
</dbReference>
<protein>
    <submittedName>
        <fullName evidence="1">Uncharacterized protein</fullName>
    </submittedName>
</protein>
<dbReference type="HOGENOM" id="CLU_3237617_0_0_10"/>
<name>D1PFV2_9BACT</name>